<dbReference type="EMBL" id="WTYZ01000002">
    <property type="protein sequence ID" value="MXO84419.1"/>
    <property type="molecule type" value="Genomic_DNA"/>
</dbReference>
<dbReference type="RefSeq" id="WP_160614942.1">
    <property type="nucleotide sequence ID" value="NZ_JAUFQM010000003.1"/>
</dbReference>
<dbReference type="AlphaFoldDB" id="A0A844ZF93"/>
<evidence type="ECO:0008006" key="3">
    <source>
        <dbReference type="Google" id="ProtNLM"/>
    </source>
</evidence>
<keyword evidence="2" id="KW-1185">Reference proteome</keyword>
<proteinExistence type="predicted"/>
<dbReference type="Gene3D" id="2.180.10.10">
    <property type="entry name" value="RHS repeat-associated core"/>
    <property type="match status" value="1"/>
</dbReference>
<evidence type="ECO:0000313" key="1">
    <source>
        <dbReference type="EMBL" id="MXO84419.1"/>
    </source>
</evidence>
<gene>
    <name evidence="1" type="ORF">GRI35_13675</name>
</gene>
<evidence type="ECO:0000313" key="2">
    <source>
        <dbReference type="Proteomes" id="UP000460290"/>
    </source>
</evidence>
<reference evidence="1 2" key="1">
    <citation type="submission" date="2019-12" db="EMBL/GenBank/DDBJ databases">
        <title>Genomic-based taxomic classification of the family Erythrobacteraceae.</title>
        <authorList>
            <person name="Xu L."/>
        </authorList>
    </citation>
    <scope>NUCLEOTIDE SEQUENCE [LARGE SCALE GENOMIC DNA]</scope>
    <source>
        <strain evidence="1 2">KCTC 42006</strain>
    </source>
</reference>
<protein>
    <recommendedName>
        <fullName evidence="3">YD repeat-containing protein</fullName>
    </recommendedName>
</protein>
<name>A0A844ZF93_9SPHN</name>
<dbReference type="OrthoDB" id="7432581at2"/>
<organism evidence="1 2">
    <name type="scientific">Pontixanthobacter aestiaquae</name>
    <dbReference type="NCBI Taxonomy" id="1509367"/>
    <lineage>
        <taxon>Bacteria</taxon>
        <taxon>Pseudomonadati</taxon>
        <taxon>Pseudomonadota</taxon>
        <taxon>Alphaproteobacteria</taxon>
        <taxon>Sphingomonadales</taxon>
        <taxon>Erythrobacteraceae</taxon>
        <taxon>Pontixanthobacter</taxon>
    </lineage>
</organism>
<accession>A0A844ZF93</accession>
<sequence>MRSLNKADLKSKAYFLSTARSIMQNFGQNRTQYTRAGSRGYVRQSWVGNVIMCVRVALGGRALALLGALAVQGGQLSAQDGPPPPDAIPPSPAEQYAISQGGVDMRTGLYIYKKTDLTIGVVGGISFSRTNGSLQSAWKPMGQFSHNWHIFATYIPVKGGDASFSVRGARGTGFLSAGNSNSFTTRSPDYRARLQAVPTGPGALDRYLLYTAADGAKITFRPAGTYSDGPNRGHGRSGEGYYASKIEEPSGVTYTLSYDEPTASSYTFLRRVTSSTGYVLILEWVTNPVDRFVSKACVFNAAIETVPTANSCASASYKTSYSYGSNGYMTAATDSGNNVWTYSSTFSPAARATATQNWPNSNYTWTDSFFYPGEITPYLVNSNFANPFYRYTTSQTFTDGPTYSYDWYITEHNEIEMEVAGGVVTDADGETVSVRYQEMTRPGYQYGDSYMISPNPKKIVDELGQELNADYCTLIGAGGQPGYPYVTGCAAVSAKYWKRPDGSQSDYTYDLYGNILTVVDKPRLGTNDPNITRRFTYDCSTEVNCSKPTTLTDGKGRVTNAVYSSLHGGVLKRTLPADASGVRPETRYTYTQMSPWKKSGSGYMISTSPVWVLTSEEYCKTSAADSNGNCAAGASDEVVTTYEYQQGSASKGSNLLLLGTAVTADGQTLRTCYTYDDRGRKISETQPLGVSGVCP</sequence>
<comment type="caution">
    <text evidence="1">The sequence shown here is derived from an EMBL/GenBank/DDBJ whole genome shotgun (WGS) entry which is preliminary data.</text>
</comment>
<dbReference type="Proteomes" id="UP000460290">
    <property type="component" value="Unassembled WGS sequence"/>
</dbReference>